<dbReference type="AlphaFoldDB" id="A0A4R2KET4"/>
<keyword evidence="2" id="KW-1185">Reference proteome</keyword>
<dbReference type="Pfam" id="PF03308">
    <property type="entry name" value="MeaB"/>
    <property type="match status" value="1"/>
</dbReference>
<dbReference type="NCBIfam" id="NF006746">
    <property type="entry name" value="PRK09270.1-5"/>
    <property type="match status" value="1"/>
</dbReference>
<keyword evidence="1" id="KW-0808">Transferase</keyword>
<protein>
    <submittedName>
        <fullName evidence="1">Fructokinase</fullName>
    </submittedName>
</protein>
<dbReference type="OrthoDB" id="1550976at2"/>
<reference evidence="1 2" key="1">
    <citation type="submission" date="2019-03" db="EMBL/GenBank/DDBJ databases">
        <title>Genomic Encyclopedia of Type Strains, Phase IV (KMG-IV): sequencing the most valuable type-strain genomes for metagenomic binning, comparative biology and taxonomic classification.</title>
        <authorList>
            <person name="Goeker M."/>
        </authorList>
    </citation>
    <scope>NUCLEOTIDE SEQUENCE [LARGE SCALE GENOMIC DNA]</scope>
    <source>
        <strain evidence="1 2">DSM 4868</strain>
    </source>
</reference>
<keyword evidence="1" id="KW-0418">Kinase</keyword>
<dbReference type="PANTHER" id="PTHR10285">
    <property type="entry name" value="URIDINE KINASE"/>
    <property type="match status" value="1"/>
</dbReference>
<accession>A0A4R2KET4</accession>
<sequence length="222" mass="23786">MDVPPRVAETAAALALRIEALPPADRRRLIAIAGPPGAGKSTLAEAVTAALVARGHGAALLPMDGFHLDNRLLEPRGLLPRKGAPESFDFDGFAATLARVRTEPRVILPVFDRARDIAIAGAAEIGPGTRLVVVEGNYLCLDEDPWRRLGPLWDHSVFLDVPMPELERRLVQRWRNHGLDPAAARARALGNDIPNARRVVERRGPVGQVIGDRGGQAGAEGG</sequence>
<evidence type="ECO:0000313" key="1">
    <source>
        <dbReference type="EMBL" id="TCO70822.1"/>
    </source>
</evidence>
<organism evidence="1 2">
    <name type="scientific">Rhodovulum euryhalinum</name>
    <dbReference type="NCBI Taxonomy" id="35805"/>
    <lineage>
        <taxon>Bacteria</taxon>
        <taxon>Pseudomonadati</taxon>
        <taxon>Pseudomonadota</taxon>
        <taxon>Alphaproteobacteria</taxon>
        <taxon>Rhodobacterales</taxon>
        <taxon>Paracoccaceae</taxon>
        <taxon>Rhodovulum</taxon>
    </lineage>
</organism>
<name>A0A4R2KET4_9RHOB</name>
<dbReference type="GO" id="GO:0016301">
    <property type="term" value="F:kinase activity"/>
    <property type="evidence" value="ECO:0007669"/>
    <property type="project" value="UniProtKB-KW"/>
</dbReference>
<evidence type="ECO:0000313" key="2">
    <source>
        <dbReference type="Proteomes" id="UP000295142"/>
    </source>
</evidence>
<comment type="caution">
    <text evidence="1">The sequence shown here is derived from an EMBL/GenBank/DDBJ whole genome shotgun (WGS) entry which is preliminary data.</text>
</comment>
<dbReference type="Proteomes" id="UP000295142">
    <property type="component" value="Unassembled WGS sequence"/>
</dbReference>
<dbReference type="EMBL" id="SLWW01000008">
    <property type="protein sequence ID" value="TCO70822.1"/>
    <property type="molecule type" value="Genomic_DNA"/>
</dbReference>
<dbReference type="Gene3D" id="3.40.50.300">
    <property type="entry name" value="P-loop containing nucleotide triphosphate hydrolases"/>
    <property type="match status" value="1"/>
</dbReference>
<gene>
    <name evidence="1" type="ORF">EV655_10863</name>
</gene>
<dbReference type="InterPro" id="IPR027417">
    <property type="entry name" value="P-loop_NTPase"/>
</dbReference>
<dbReference type="SUPFAM" id="SSF52540">
    <property type="entry name" value="P-loop containing nucleoside triphosphate hydrolases"/>
    <property type="match status" value="1"/>
</dbReference>
<dbReference type="RefSeq" id="WP_132544743.1">
    <property type="nucleotide sequence ID" value="NZ_SLWW01000008.1"/>
</dbReference>
<proteinExistence type="predicted"/>